<reference evidence="3" key="2">
    <citation type="submission" date="2020-09" db="EMBL/GenBank/DDBJ databases">
        <authorList>
            <person name="Sun Q."/>
            <person name="Sedlacek I."/>
        </authorList>
    </citation>
    <scope>NUCLEOTIDE SEQUENCE</scope>
    <source>
        <strain evidence="3">CCM 7664</strain>
    </source>
</reference>
<name>A0A8J3F5X5_9BURK</name>
<evidence type="ECO:0000259" key="2">
    <source>
        <dbReference type="Pfam" id="PF13937"/>
    </source>
</evidence>
<keyword evidence="4" id="KW-1185">Reference proteome</keyword>
<evidence type="ECO:0000256" key="1">
    <source>
        <dbReference type="SAM" id="Phobius"/>
    </source>
</evidence>
<proteinExistence type="predicted"/>
<dbReference type="RefSeq" id="WP_188420226.1">
    <property type="nucleotide sequence ID" value="NZ_BMDP01000002.1"/>
</dbReference>
<dbReference type="EMBL" id="BMDP01000002">
    <property type="protein sequence ID" value="GGI54133.1"/>
    <property type="molecule type" value="Genomic_DNA"/>
</dbReference>
<organism evidence="3 4">
    <name type="scientific">Oxalicibacterium solurbis</name>
    <dbReference type="NCBI Taxonomy" id="69280"/>
    <lineage>
        <taxon>Bacteria</taxon>
        <taxon>Pseudomonadati</taxon>
        <taxon>Pseudomonadota</taxon>
        <taxon>Betaproteobacteria</taxon>
        <taxon>Burkholderiales</taxon>
        <taxon>Oxalobacteraceae</taxon>
        <taxon>Oxalicibacterium</taxon>
    </lineage>
</organism>
<feature type="transmembrane region" description="Helical" evidence="1">
    <location>
        <begin position="31"/>
        <end position="51"/>
    </location>
</feature>
<dbReference type="AlphaFoldDB" id="A0A8J3F5X5"/>
<reference evidence="3" key="1">
    <citation type="journal article" date="2014" name="Int. J. Syst. Evol. Microbiol.">
        <title>Complete genome sequence of Corynebacterium casei LMG S-19264T (=DSM 44701T), isolated from a smear-ripened cheese.</title>
        <authorList>
            <consortium name="US DOE Joint Genome Institute (JGI-PGF)"/>
            <person name="Walter F."/>
            <person name="Albersmeier A."/>
            <person name="Kalinowski J."/>
            <person name="Ruckert C."/>
        </authorList>
    </citation>
    <scope>NUCLEOTIDE SEQUENCE</scope>
    <source>
        <strain evidence="3">CCM 7664</strain>
    </source>
</reference>
<dbReference type="Pfam" id="PF13937">
    <property type="entry name" value="DUF4212"/>
    <property type="match status" value="1"/>
</dbReference>
<keyword evidence="1" id="KW-0812">Transmembrane</keyword>
<gene>
    <name evidence="3" type="ORF">GCM10011430_13070</name>
</gene>
<dbReference type="NCBIfam" id="TIGR03647">
    <property type="entry name" value="Na_symport_sm"/>
    <property type="match status" value="1"/>
</dbReference>
<evidence type="ECO:0000313" key="4">
    <source>
        <dbReference type="Proteomes" id="UP000627205"/>
    </source>
</evidence>
<comment type="caution">
    <text evidence="3">The sequence shown here is derived from an EMBL/GenBank/DDBJ whole genome shotgun (WGS) entry which is preliminary data.</text>
</comment>
<feature type="domain" description="Sodium symporter small subunit" evidence="2">
    <location>
        <begin position="22"/>
        <end position="95"/>
    </location>
</feature>
<keyword evidence="1" id="KW-0472">Membrane</keyword>
<sequence>MTNDTRDVRNNPDNPADRAPHARYWRRTSRFTLVLLLIWFIVTFIAIFFARQLSHYTLFGWPISFFMAAQGSILIYVTLIGIYALYMRRLDRQHRDEHEQQR</sequence>
<keyword evidence="1" id="KW-1133">Transmembrane helix</keyword>
<dbReference type="InterPro" id="IPR019886">
    <property type="entry name" value="Na_symporter_ssu"/>
</dbReference>
<protein>
    <submittedName>
        <fullName evidence="3">Membrane protein</fullName>
    </submittedName>
</protein>
<accession>A0A8J3F5X5</accession>
<dbReference type="Proteomes" id="UP000627205">
    <property type="component" value="Unassembled WGS sequence"/>
</dbReference>
<evidence type="ECO:0000313" key="3">
    <source>
        <dbReference type="EMBL" id="GGI54133.1"/>
    </source>
</evidence>
<feature type="transmembrane region" description="Helical" evidence="1">
    <location>
        <begin position="63"/>
        <end position="86"/>
    </location>
</feature>